<dbReference type="PANTHER" id="PTHR31297:SF41">
    <property type="entry name" value="ENDOGLUCANASE, PUTATIVE (AFU_ORTHOLOGUE AFUA_5G01830)-RELATED"/>
    <property type="match status" value="1"/>
</dbReference>
<organism evidence="9 10">
    <name type="scientific">Maribacter ulvicola</name>
    <dbReference type="NCBI Taxonomy" id="228959"/>
    <lineage>
        <taxon>Bacteria</taxon>
        <taxon>Pseudomonadati</taxon>
        <taxon>Bacteroidota</taxon>
        <taxon>Flavobacteriia</taxon>
        <taxon>Flavobacteriales</taxon>
        <taxon>Flavobacteriaceae</taxon>
        <taxon>Maribacter</taxon>
    </lineage>
</organism>
<dbReference type="GO" id="GO:0030245">
    <property type="term" value="P:cellulose catabolic process"/>
    <property type="evidence" value="ECO:0007669"/>
    <property type="project" value="UniProtKB-KW"/>
</dbReference>
<dbReference type="InterPro" id="IPR050386">
    <property type="entry name" value="Glycosyl_hydrolase_5"/>
</dbReference>
<evidence type="ECO:0000256" key="7">
    <source>
        <dbReference type="SAM" id="Phobius"/>
    </source>
</evidence>
<evidence type="ECO:0000313" key="9">
    <source>
        <dbReference type="EMBL" id="SIQ42304.1"/>
    </source>
</evidence>
<dbReference type="Gene3D" id="3.20.20.80">
    <property type="entry name" value="Glycosidases"/>
    <property type="match status" value="1"/>
</dbReference>
<keyword evidence="7" id="KW-0472">Membrane</keyword>
<dbReference type="Proteomes" id="UP000186953">
    <property type="component" value="Unassembled WGS sequence"/>
</dbReference>
<evidence type="ECO:0000256" key="3">
    <source>
        <dbReference type="ARBA" id="ARBA00023001"/>
    </source>
</evidence>
<dbReference type="GO" id="GO:0005576">
    <property type="term" value="C:extracellular region"/>
    <property type="evidence" value="ECO:0007669"/>
    <property type="project" value="TreeGrafter"/>
</dbReference>
<dbReference type="OrthoDB" id="9774262at2"/>
<dbReference type="InterPro" id="IPR006103">
    <property type="entry name" value="Glyco_hydro_2_cat"/>
</dbReference>
<evidence type="ECO:0000256" key="5">
    <source>
        <dbReference type="ARBA" id="ARBA00023295"/>
    </source>
</evidence>
<gene>
    <name evidence="9" type="ORF">SAMN05421797_1011722</name>
</gene>
<dbReference type="InterPro" id="IPR017853">
    <property type="entry name" value="GH"/>
</dbReference>
<evidence type="ECO:0000256" key="4">
    <source>
        <dbReference type="ARBA" id="ARBA00023277"/>
    </source>
</evidence>
<proteinExistence type="inferred from homology"/>
<reference evidence="10" key="1">
    <citation type="submission" date="2017-01" db="EMBL/GenBank/DDBJ databases">
        <authorList>
            <person name="Varghese N."/>
            <person name="Submissions S."/>
        </authorList>
    </citation>
    <scope>NUCLEOTIDE SEQUENCE [LARGE SCALE GENOMIC DNA]</scope>
    <source>
        <strain evidence="10">DSM 15366</strain>
    </source>
</reference>
<keyword evidence="3" id="KW-0136">Cellulose degradation</keyword>
<dbReference type="Pfam" id="PF02836">
    <property type="entry name" value="Glyco_hydro_2_C"/>
    <property type="match status" value="1"/>
</dbReference>
<feature type="transmembrane region" description="Helical" evidence="7">
    <location>
        <begin position="12"/>
        <end position="36"/>
    </location>
</feature>
<dbReference type="STRING" id="228959.SAMN05421797_1011722"/>
<keyword evidence="10" id="KW-1185">Reference proteome</keyword>
<sequence length="513" mass="60123">MAKQLNKTLYRTVLIVTFLAINGLIIYGIGAAWAFMNTGADKTSMLHLEVPMDDVYKPGLEWTDLDNPGRPMEEQALEEITNDYMNAWHVRNIAFKKNDRYGIEDFYTDSARVRLYDNIDLNIKNNHWYKRTTLNHNPALDFYTADGTMVVFKDYNVEEYQETYEGETLILKEKDTTSYQVMMLLEDGFWRIRHLKEIPNPIDTPKKEKRNIQAKLDKIKRQRGLNYYPKDSPWDTFGKRFNDTIIDKDFQIIHDMGLNSIRVFIQYEDFGKNRVHAKKLELLKKLLDKAANNDLDVLITLFDFYGDYDISNWTLTHRHAEAIVNAVKDHPALLGWDIKNEPDLDFGSRGKENVIQWLNQMILEIRNWDTKNPITIGWSNPEAAMNLSEEVDFISFHYYKKPKHFIASYNILSNLIPHKPIVLQEYGDSSYDGMWSGFLGSDEKQAAYYKEMQGYLKKKNIPFLFWTLYDFEKVPSSVAGSLPWKTKKQHFFGCLDSLGNKKPSYYELSIENK</sequence>
<dbReference type="SUPFAM" id="SSF51445">
    <property type="entry name" value="(Trans)glycosidases"/>
    <property type="match status" value="1"/>
</dbReference>
<dbReference type="GO" id="GO:0008422">
    <property type="term" value="F:beta-glucosidase activity"/>
    <property type="evidence" value="ECO:0007669"/>
    <property type="project" value="TreeGrafter"/>
</dbReference>
<feature type="domain" description="Glycoside hydrolase family 2 catalytic" evidence="8">
    <location>
        <begin position="319"/>
        <end position="454"/>
    </location>
</feature>
<keyword evidence="5" id="KW-0326">Glycosidase</keyword>
<evidence type="ECO:0000256" key="6">
    <source>
        <dbReference type="ARBA" id="ARBA00023326"/>
    </source>
</evidence>
<comment type="similarity">
    <text evidence="1">Belongs to the glycosyl hydrolase 5 (cellulase A) family.</text>
</comment>
<keyword evidence="2 9" id="KW-0378">Hydrolase</keyword>
<dbReference type="PANTHER" id="PTHR31297">
    <property type="entry name" value="GLUCAN ENDO-1,6-BETA-GLUCOSIDASE B"/>
    <property type="match status" value="1"/>
</dbReference>
<name>A0A1N6SMN5_9FLAO</name>
<evidence type="ECO:0000256" key="2">
    <source>
        <dbReference type="ARBA" id="ARBA00022801"/>
    </source>
</evidence>
<dbReference type="RefSeq" id="WP_076547887.1">
    <property type="nucleotide sequence ID" value="NZ_FTMA01000001.1"/>
</dbReference>
<evidence type="ECO:0000313" key="10">
    <source>
        <dbReference type="Proteomes" id="UP000186953"/>
    </source>
</evidence>
<keyword evidence="7" id="KW-0812">Transmembrane</keyword>
<protein>
    <submittedName>
        <fullName evidence="9">Cellulase (Glycosyl hydrolase family 5)</fullName>
    </submittedName>
</protein>
<dbReference type="EMBL" id="FTMA01000001">
    <property type="protein sequence ID" value="SIQ42304.1"/>
    <property type="molecule type" value="Genomic_DNA"/>
</dbReference>
<evidence type="ECO:0000256" key="1">
    <source>
        <dbReference type="ARBA" id="ARBA00005641"/>
    </source>
</evidence>
<dbReference type="AlphaFoldDB" id="A0A1N6SMN5"/>
<accession>A0A1N6SMN5</accession>
<keyword evidence="6" id="KW-0624">Polysaccharide degradation</keyword>
<keyword evidence="4" id="KW-0119">Carbohydrate metabolism</keyword>
<evidence type="ECO:0000259" key="8">
    <source>
        <dbReference type="Pfam" id="PF02836"/>
    </source>
</evidence>
<keyword evidence="7" id="KW-1133">Transmembrane helix</keyword>
<dbReference type="GO" id="GO:0009986">
    <property type="term" value="C:cell surface"/>
    <property type="evidence" value="ECO:0007669"/>
    <property type="project" value="TreeGrafter"/>
</dbReference>